<dbReference type="Proteomes" id="UP001321542">
    <property type="component" value="Chromosome"/>
</dbReference>
<evidence type="ECO:0000256" key="1">
    <source>
        <dbReference type="SAM" id="MobiDB-lite"/>
    </source>
</evidence>
<name>A0ABN5V9T4_9ACTN</name>
<proteinExistence type="predicted"/>
<feature type="compositionally biased region" description="Polar residues" evidence="1">
    <location>
        <begin position="58"/>
        <end position="71"/>
    </location>
</feature>
<reference evidence="2 3" key="1">
    <citation type="journal article" date="2010" name="ChemBioChem">
        <title>Cloning and characterization of the biosynthetic gene cluster of 16-membered macrolide antibiotic FD-891: involvement of a dual functional cytochrome P450 monooxygenase catalyzing epoxidation and hydroxylation.</title>
        <authorList>
            <person name="Kudo F."/>
            <person name="Motegi A."/>
            <person name="Mizoue K."/>
            <person name="Eguchi T."/>
        </authorList>
    </citation>
    <scope>NUCLEOTIDE SEQUENCE [LARGE SCALE GENOMIC DNA]</scope>
    <source>
        <strain evidence="2 3">A-8890</strain>
    </source>
</reference>
<reference evidence="2 3" key="2">
    <citation type="journal article" date="2023" name="ChemBioChem">
        <title>Acyltransferase Domain Exchange between Two Independent Type I Polyketide Synthases in the Same Producer Strain of Macrolide Antibiotics.</title>
        <authorList>
            <person name="Kudo F."/>
            <person name="Kishikawa K."/>
            <person name="Tsuboi K."/>
            <person name="Kido T."/>
            <person name="Usui T."/>
            <person name="Hashimoto J."/>
            <person name="Shin-Ya K."/>
            <person name="Miyanaga A."/>
            <person name="Eguchi T."/>
        </authorList>
    </citation>
    <scope>NUCLEOTIDE SEQUENCE [LARGE SCALE GENOMIC DNA]</scope>
    <source>
        <strain evidence="2 3">A-8890</strain>
    </source>
</reference>
<evidence type="ECO:0000313" key="3">
    <source>
        <dbReference type="Proteomes" id="UP001321542"/>
    </source>
</evidence>
<evidence type="ECO:0000313" key="2">
    <source>
        <dbReference type="EMBL" id="BBC29420.1"/>
    </source>
</evidence>
<sequence length="71" mass="7405">MAATERYSVLRPSDLVSLTIRSTGLQERTSTFGGTEWVATGEGSIVDLQPNAPPAPTKSPTDIAQGVVSST</sequence>
<gene>
    <name evidence="2" type="ORF">SGFS_007140</name>
</gene>
<dbReference type="RefSeq" id="WP_286247481.1">
    <property type="nucleotide sequence ID" value="NZ_AP018448.1"/>
</dbReference>
<protein>
    <submittedName>
        <fullName evidence="2">Uncharacterized protein</fullName>
    </submittedName>
</protein>
<accession>A0ABN5V9T4</accession>
<organism evidence="2 3">
    <name type="scientific">Streptomyces graminofaciens</name>
    <dbReference type="NCBI Taxonomy" id="68212"/>
    <lineage>
        <taxon>Bacteria</taxon>
        <taxon>Bacillati</taxon>
        <taxon>Actinomycetota</taxon>
        <taxon>Actinomycetes</taxon>
        <taxon>Kitasatosporales</taxon>
        <taxon>Streptomycetaceae</taxon>
        <taxon>Streptomyces</taxon>
    </lineage>
</organism>
<keyword evidence="3" id="KW-1185">Reference proteome</keyword>
<dbReference type="EMBL" id="AP018448">
    <property type="protein sequence ID" value="BBC29420.1"/>
    <property type="molecule type" value="Genomic_DNA"/>
</dbReference>
<feature type="region of interest" description="Disordered" evidence="1">
    <location>
        <begin position="45"/>
        <end position="71"/>
    </location>
</feature>